<name>A0AAU7ZSJ9_9BACT</name>
<feature type="region of interest" description="Sigma-70 factor domain-2" evidence="6">
    <location>
        <begin position="331"/>
        <end position="401"/>
    </location>
</feature>
<dbReference type="InterPro" id="IPR007627">
    <property type="entry name" value="RNA_pol_sigma70_r2"/>
</dbReference>
<feature type="short sequence motif" description="Interaction with polymerase core subunit RpoC" evidence="6">
    <location>
        <begin position="355"/>
        <end position="358"/>
    </location>
</feature>
<dbReference type="Gene3D" id="1.10.220.120">
    <property type="entry name" value="Sigma-70 factor, region 1.1"/>
    <property type="match status" value="1"/>
</dbReference>
<dbReference type="InterPro" id="IPR050239">
    <property type="entry name" value="Sigma-70_RNA_pol_init_factors"/>
</dbReference>
<dbReference type="HAMAP" id="MF_00963">
    <property type="entry name" value="Sigma70_RpoD_SigA"/>
    <property type="match status" value="1"/>
</dbReference>
<feature type="domain" description="RNA polymerase sigma-70" evidence="9">
    <location>
        <begin position="355"/>
        <end position="368"/>
    </location>
</feature>
<dbReference type="GO" id="GO:0005737">
    <property type="term" value="C:cytoplasm"/>
    <property type="evidence" value="ECO:0007669"/>
    <property type="project" value="UniProtKB-SubCell"/>
</dbReference>
<comment type="similarity">
    <text evidence="6">Belongs to the sigma-70 factor family. RpoD/SigA subfamily.</text>
</comment>
<evidence type="ECO:0000313" key="11">
    <source>
        <dbReference type="EMBL" id="XCB33993.1"/>
    </source>
</evidence>
<reference evidence="11" key="1">
    <citation type="submission" date="2023-08" db="EMBL/GenBank/DDBJ databases">
        <authorList>
            <person name="Messyasz A."/>
            <person name="Mannisto M.K."/>
            <person name="Kerkhof L.J."/>
            <person name="Haggblom M."/>
        </authorList>
    </citation>
    <scope>NUCLEOTIDE SEQUENCE</scope>
    <source>
        <strain evidence="11">X5P6</strain>
    </source>
</reference>
<dbReference type="InterPro" id="IPR007630">
    <property type="entry name" value="RNA_pol_sigma70_r4"/>
</dbReference>
<evidence type="ECO:0000256" key="4">
    <source>
        <dbReference type="ARBA" id="ARBA00023125"/>
    </source>
</evidence>
<dbReference type="InterPro" id="IPR000943">
    <property type="entry name" value="RNA_pol_sigma70"/>
</dbReference>
<keyword evidence="5 6" id="KW-0804">Transcription</keyword>
<feature type="region of interest" description="Sigma-70 factor domain-3" evidence="6">
    <location>
        <begin position="410"/>
        <end position="486"/>
    </location>
</feature>
<dbReference type="RefSeq" id="WP_353064836.1">
    <property type="nucleotide sequence ID" value="NZ_CP132942.1"/>
</dbReference>
<dbReference type="GO" id="GO:0003677">
    <property type="term" value="F:DNA binding"/>
    <property type="evidence" value="ECO:0007669"/>
    <property type="project" value="UniProtKB-UniRule"/>
</dbReference>
<feature type="coiled-coil region" evidence="7">
    <location>
        <begin position="245"/>
        <end position="302"/>
    </location>
</feature>
<evidence type="ECO:0000256" key="2">
    <source>
        <dbReference type="ARBA" id="ARBA00023015"/>
    </source>
</evidence>
<feature type="DNA-binding region" description="H-T-H motif" evidence="6">
    <location>
        <begin position="525"/>
        <end position="544"/>
    </location>
</feature>
<evidence type="ECO:0000256" key="3">
    <source>
        <dbReference type="ARBA" id="ARBA00023082"/>
    </source>
</evidence>
<dbReference type="InterPro" id="IPR036388">
    <property type="entry name" value="WH-like_DNA-bd_sf"/>
</dbReference>
<dbReference type="SUPFAM" id="SSF88946">
    <property type="entry name" value="Sigma2 domain of RNA polymerase sigma factors"/>
    <property type="match status" value="1"/>
</dbReference>
<dbReference type="PROSITE" id="PS00715">
    <property type="entry name" value="SIGMA70_1"/>
    <property type="match status" value="1"/>
</dbReference>
<keyword evidence="3 6" id="KW-0731">Sigma factor</keyword>
<dbReference type="NCBIfam" id="TIGR02937">
    <property type="entry name" value="sigma70-ECF"/>
    <property type="match status" value="1"/>
</dbReference>
<dbReference type="PANTHER" id="PTHR30603:SF60">
    <property type="entry name" value="RNA POLYMERASE SIGMA FACTOR RPOD"/>
    <property type="match status" value="1"/>
</dbReference>
<keyword evidence="7" id="KW-0175">Coiled coil</keyword>
<evidence type="ECO:0000256" key="1">
    <source>
        <dbReference type="ARBA" id="ARBA00022490"/>
    </source>
</evidence>
<evidence type="ECO:0000256" key="5">
    <source>
        <dbReference type="ARBA" id="ARBA00023163"/>
    </source>
</evidence>
<dbReference type="InterPro" id="IPR014284">
    <property type="entry name" value="RNA_pol_sigma-70_dom"/>
</dbReference>
<comment type="subunit">
    <text evidence="6">Interacts transiently with the RNA polymerase catalytic core.</text>
</comment>
<dbReference type="InterPro" id="IPR042189">
    <property type="entry name" value="RNA_pol_sigma_70_r1_1_sf"/>
</dbReference>
<dbReference type="SUPFAM" id="SSF88659">
    <property type="entry name" value="Sigma3 and sigma4 domains of RNA polymerase sigma factors"/>
    <property type="match status" value="2"/>
</dbReference>
<dbReference type="InterPro" id="IPR009042">
    <property type="entry name" value="RNA_pol_sigma70_r1_2"/>
</dbReference>
<dbReference type="FunFam" id="1.10.10.10:FF:000002">
    <property type="entry name" value="RNA polymerase sigma factor SigA"/>
    <property type="match status" value="1"/>
</dbReference>
<dbReference type="KEGG" id="tpsc:RBB77_03620"/>
<dbReference type="GO" id="GO:0006352">
    <property type="term" value="P:DNA-templated transcription initiation"/>
    <property type="evidence" value="ECO:0007669"/>
    <property type="project" value="UniProtKB-UniRule"/>
</dbReference>
<organism evidence="11">
    <name type="scientific">Tunturiibacter psychrotolerans</name>
    <dbReference type="NCBI Taxonomy" id="3069686"/>
    <lineage>
        <taxon>Bacteria</taxon>
        <taxon>Pseudomonadati</taxon>
        <taxon>Acidobacteriota</taxon>
        <taxon>Terriglobia</taxon>
        <taxon>Terriglobales</taxon>
        <taxon>Acidobacteriaceae</taxon>
        <taxon>Tunturiibacter</taxon>
    </lineage>
</organism>
<sequence>MAEEIDKYEDDIDKLIDTGKEKGYLTYGEVNDLLPGDITTPDDLDDLLTTINTQGIDVLSGEERASGRDKYEPEAGEESDDVELDLSPGTLEKTNDPVRMYLREMGTVPLLTREGEVEIAKRIERGQLRVMKAISRSPIVIREIVGLGEDLRRGVRNIKEVVTFDEEELTEEILQARVRATAGRIDVIVKHQKKLHALEEKLEAPAGKDAKAKAKEIRKTRWLIGREHVYINRIVRELKYTNGEKKRLLDKVNKTVDAMRTLERQIKTLETKHEASKSEELRKEYRRQQKNCRTDLERVEADAGISLADLKRTQREMIQGDMDAERAKRELIEANLRLVVSIAKKYTNRGLQFLDLIQEGNIGLMKAVDKFEYRRGYKFSTYATWWIRQAITRAIADQARTIRIPVHMIETINKLIRTSRQLVQELGREASSEEIARRMDIPVAKVRKVLKIAQEPISLETPIGEEEDSHLGDFIEDRMAVSPADAVISVNLKEYTSQVLRTLTPREERVIKMRFGLEDGSEHTLEEVGQSFQVTRERIRQIEAKALRKLRHPSRSRKLKAFVDGVKDM</sequence>
<feature type="domain" description="RNA polymerase sigma-70" evidence="10">
    <location>
        <begin position="524"/>
        <end position="550"/>
    </location>
</feature>
<dbReference type="NCBIfam" id="NF004208">
    <property type="entry name" value="PRK05658.1"/>
    <property type="match status" value="1"/>
</dbReference>
<gene>
    <name evidence="11" type="primary">rpoD</name>
    <name evidence="6" type="synonym">sigA</name>
    <name evidence="11" type="ORF">RBB77_03620</name>
</gene>
<comment type="function">
    <text evidence="6">Sigma factors are initiation factors that promote the attachment of RNA polymerase to specific initiation sites and are then released. This sigma factor is the primary sigma factor during exponential growth.</text>
</comment>
<dbReference type="PANTHER" id="PTHR30603">
    <property type="entry name" value="RNA POLYMERASE SIGMA FACTOR RPO"/>
    <property type="match status" value="1"/>
</dbReference>
<dbReference type="Pfam" id="PF03979">
    <property type="entry name" value="Sigma70_r1_1"/>
    <property type="match status" value="1"/>
</dbReference>
<reference evidence="11" key="2">
    <citation type="journal article" date="2024" name="Environ. Microbiol.">
        <title>Genome analysis and description of Tunturibacter gen. nov. expands the diversity of Terriglobia in tundra soils.</title>
        <authorList>
            <person name="Messyasz A."/>
            <person name="Mannisto M.K."/>
            <person name="Kerkhof L.J."/>
            <person name="Haggblom M.M."/>
        </authorList>
    </citation>
    <scope>NUCLEOTIDE SEQUENCE</scope>
    <source>
        <strain evidence="11">X5P6</strain>
    </source>
</reference>
<evidence type="ECO:0000256" key="8">
    <source>
        <dbReference type="SAM" id="MobiDB-lite"/>
    </source>
</evidence>
<dbReference type="FunFam" id="1.10.601.10:FF:000001">
    <property type="entry name" value="RNA polymerase sigma factor SigA"/>
    <property type="match status" value="1"/>
</dbReference>
<dbReference type="CDD" id="cd06171">
    <property type="entry name" value="Sigma70_r4"/>
    <property type="match status" value="1"/>
</dbReference>
<proteinExistence type="inferred from homology"/>
<evidence type="ECO:0000259" key="9">
    <source>
        <dbReference type="PROSITE" id="PS00715"/>
    </source>
</evidence>
<evidence type="ECO:0000256" key="7">
    <source>
        <dbReference type="SAM" id="Coils"/>
    </source>
</evidence>
<feature type="compositionally biased region" description="Acidic residues" evidence="8">
    <location>
        <begin position="74"/>
        <end position="84"/>
    </location>
</feature>
<dbReference type="GO" id="GO:0016987">
    <property type="term" value="F:sigma factor activity"/>
    <property type="evidence" value="ECO:0007669"/>
    <property type="project" value="UniProtKB-UniRule"/>
</dbReference>
<feature type="compositionally biased region" description="Basic and acidic residues" evidence="8">
    <location>
        <begin position="61"/>
        <end position="73"/>
    </location>
</feature>
<accession>A0AAU7ZSJ9</accession>
<keyword evidence="2 6" id="KW-0805">Transcription regulation</keyword>
<dbReference type="AlphaFoldDB" id="A0AAU7ZSJ9"/>
<dbReference type="Pfam" id="PF00140">
    <property type="entry name" value="Sigma70_r1_2"/>
    <property type="match status" value="1"/>
</dbReference>
<dbReference type="EMBL" id="CP132942">
    <property type="protein sequence ID" value="XCB33993.1"/>
    <property type="molecule type" value="Genomic_DNA"/>
</dbReference>
<dbReference type="Pfam" id="PF04545">
    <property type="entry name" value="Sigma70_r4"/>
    <property type="match status" value="1"/>
</dbReference>
<keyword evidence="1 6" id="KW-0963">Cytoplasm</keyword>
<dbReference type="PROSITE" id="PS00716">
    <property type="entry name" value="SIGMA70_2"/>
    <property type="match status" value="1"/>
</dbReference>
<dbReference type="InterPro" id="IPR007624">
    <property type="entry name" value="RNA_pol_sigma70_r3"/>
</dbReference>
<dbReference type="Gene3D" id="1.10.10.10">
    <property type="entry name" value="Winged helix-like DNA-binding domain superfamily/Winged helix DNA-binding domain"/>
    <property type="match status" value="2"/>
</dbReference>
<comment type="subcellular location">
    <subcellularLocation>
        <location evidence="6">Cytoplasm</location>
    </subcellularLocation>
</comment>
<feature type="region of interest" description="Sigma-70 factor domain-4" evidence="6">
    <location>
        <begin position="499"/>
        <end position="552"/>
    </location>
</feature>
<protein>
    <recommendedName>
        <fullName evidence="6">RNA polymerase sigma factor SigA</fullName>
    </recommendedName>
</protein>
<dbReference type="InterPro" id="IPR013325">
    <property type="entry name" value="RNA_pol_sigma_r2"/>
</dbReference>
<dbReference type="NCBIfam" id="TIGR02393">
    <property type="entry name" value="RpoD_Cterm"/>
    <property type="match status" value="1"/>
</dbReference>
<dbReference type="Pfam" id="PF04539">
    <property type="entry name" value="Sigma70_r3"/>
    <property type="match status" value="1"/>
</dbReference>
<dbReference type="PRINTS" id="PR00046">
    <property type="entry name" value="SIGMA70FCT"/>
</dbReference>
<evidence type="ECO:0000256" key="6">
    <source>
        <dbReference type="HAMAP-Rule" id="MF_00963"/>
    </source>
</evidence>
<dbReference type="InterPro" id="IPR013324">
    <property type="entry name" value="RNA_pol_sigma_r3/r4-like"/>
</dbReference>
<dbReference type="InterPro" id="IPR028630">
    <property type="entry name" value="Sigma70_RpoD"/>
</dbReference>
<dbReference type="Gene3D" id="1.10.601.10">
    <property type="entry name" value="RNA Polymerase Primary Sigma Factor"/>
    <property type="match status" value="1"/>
</dbReference>
<keyword evidence="4 6" id="KW-0238">DNA-binding</keyword>
<evidence type="ECO:0000259" key="10">
    <source>
        <dbReference type="PROSITE" id="PS00716"/>
    </source>
</evidence>
<dbReference type="InterPro" id="IPR012760">
    <property type="entry name" value="RNA_pol_sigma_RpoD_C"/>
</dbReference>
<feature type="region of interest" description="Disordered" evidence="8">
    <location>
        <begin position="60"/>
        <end position="90"/>
    </location>
</feature>
<dbReference type="InterPro" id="IPR007127">
    <property type="entry name" value="RNA_pol_sigma_70_r1_1"/>
</dbReference>
<dbReference type="Pfam" id="PF04542">
    <property type="entry name" value="Sigma70_r2"/>
    <property type="match status" value="1"/>
</dbReference>
<dbReference type="FunFam" id="1.10.10.10:FF:000004">
    <property type="entry name" value="RNA polymerase sigma factor SigA"/>
    <property type="match status" value="1"/>
</dbReference>